<accession>A0A4U9TL16</accession>
<evidence type="ECO:0000313" key="1">
    <source>
        <dbReference type="EMBL" id="VTR20846.1"/>
    </source>
</evidence>
<name>A0A4U9TL16_SERFO</name>
<protein>
    <submittedName>
        <fullName evidence="1">Uncharacterized protein</fullName>
    </submittedName>
</protein>
<organism evidence="1">
    <name type="scientific">Serratia fonticola</name>
    <dbReference type="NCBI Taxonomy" id="47917"/>
    <lineage>
        <taxon>Bacteria</taxon>
        <taxon>Pseudomonadati</taxon>
        <taxon>Pseudomonadota</taxon>
        <taxon>Gammaproteobacteria</taxon>
        <taxon>Enterobacterales</taxon>
        <taxon>Yersiniaceae</taxon>
        <taxon>Serratia</taxon>
    </lineage>
</organism>
<reference evidence="1" key="1">
    <citation type="submission" date="2019-05" db="EMBL/GenBank/DDBJ databases">
        <authorList>
            <consortium name="Pathogen Informatics"/>
        </authorList>
    </citation>
    <scope>NUCLEOTIDE SEQUENCE [LARGE SCALE GENOMIC DNA]</scope>
    <source>
        <strain evidence="1">NCTC12965</strain>
    </source>
</reference>
<gene>
    <name evidence="1" type="ORF">NCTC12965_01137</name>
</gene>
<dbReference type="EMBL" id="CABEEZ010000021">
    <property type="protein sequence ID" value="VTR20846.1"/>
    <property type="molecule type" value="Genomic_DNA"/>
</dbReference>
<sequence>MRGAVGVETAAIALVITREVLLLGHQVDYIKAQPIHAFICPELAHFLQLFAHRRVFPVQVGLLGSKQVQVILAAVGVPLPGITAKFGAPVIGQGVTFAIAPDVELTQRAGRILRSLKPRMLGGGVVKHHIHHDTDAALVGLCHQVFEVGHGAVGRIDGAVIGDVVAIIDLGRDIDRRQPDGIDAQLLQIVQPLSYPCQIAIAVTGAVLEALRIDLINNAVLPPGNYIAHKKIPFSLNR</sequence>
<dbReference type="AlphaFoldDB" id="A0A4U9TL16"/>
<proteinExistence type="predicted"/>